<protein>
    <submittedName>
        <fullName evidence="3">Uncharacterized protein</fullName>
    </submittedName>
</protein>
<keyword evidence="4" id="KW-1185">Reference proteome</keyword>
<dbReference type="EMBL" id="FZOF01000026">
    <property type="protein sequence ID" value="SNT44717.1"/>
    <property type="molecule type" value="Genomic_DNA"/>
</dbReference>
<keyword evidence="2" id="KW-1133">Transmembrane helix</keyword>
<dbReference type="AlphaFoldDB" id="A0A239MPD2"/>
<gene>
    <name evidence="3" type="ORF">SAMN05216252_12649</name>
</gene>
<keyword evidence="2" id="KW-0472">Membrane</keyword>
<proteinExistence type="predicted"/>
<sequence>MGRRLLVGTVLTNSEAMTDTTASGDPRMIGSDQDDKAPSTYGRDGSKTATANVVAMLKHRWPTWLALVLAVATFADGLPALEFLAWLLVAMSACYLIFGTLRGELRRAGALILQTAGLLGFGALAMVALAMDHSLGWYVLATGWLGHAAWDLLHHRTKKVVPRAWAEWCFVVDLLGAAAMIFIQ</sequence>
<evidence type="ECO:0000256" key="1">
    <source>
        <dbReference type="SAM" id="MobiDB-lite"/>
    </source>
</evidence>
<evidence type="ECO:0000313" key="4">
    <source>
        <dbReference type="Proteomes" id="UP000198280"/>
    </source>
</evidence>
<keyword evidence="2" id="KW-0812">Transmembrane</keyword>
<feature type="transmembrane region" description="Helical" evidence="2">
    <location>
        <begin position="84"/>
        <end position="101"/>
    </location>
</feature>
<evidence type="ECO:0000313" key="3">
    <source>
        <dbReference type="EMBL" id="SNT44717.1"/>
    </source>
</evidence>
<accession>A0A239MPD2</accession>
<feature type="transmembrane region" description="Helical" evidence="2">
    <location>
        <begin position="108"/>
        <end position="129"/>
    </location>
</feature>
<reference evidence="3 4" key="1">
    <citation type="submission" date="2017-06" db="EMBL/GenBank/DDBJ databases">
        <authorList>
            <person name="Kim H.J."/>
            <person name="Triplett B.A."/>
        </authorList>
    </citation>
    <scope>NUCLEOTIDE SEQUENCE [LARGE SCALE GENOMIC DNA]</scope>
    <source>
        <strain evidence="3 4">CGMCC 4.1858</strain>
    </source>
</reference>
<name>A0A239MPD2_9ACTN</name>
<feature type="transmembrane region" description="Helical" evidence="2">
    <location>
        <begin position="61"/>
        <end position="78"/>
    </location>
</feature>
<feature type="region of interest" description="Disordered" evidence="1">
    <location>
        <begin position="17"/>
        <end position="44"/>
    </location>
</feature>
<evidence type="ECO:0000256" key="2">
    <source>
        <dbReference type="SAM" id="Phobius"/>
    </source>
</evidence>
<feature type="transmembrane region" description="Helical" evidence="2">
    <location>
        <begin position="165"/>
        <end position="183"/>
    </location>
</feature>
<organism evidence="3 4">
    <name type="scientific">Actinacidiphila glaucinigra</name>
    <dbReference type="NCBI Taxonomy" id="235986"/>
    <lineage>
        <taxon>Bacteria</taxon>
        <taxon>Bacillati</taxon>
        <taxon>Actinomycetota</taxon>
        <taxon>Actinomycetes</taxon>
        <taxon>Kitasatosporales</taxon>
        <taxon>Streptomycetaceae</taxon>
        <taxon>Actinacidiphila</taxon>
    </lineage>
</organism>
<dbReference type="Proteomes" id="UP000198280">
    <property type="component" value="Unassembled WGS sequence"/>
</dbReference>